<evidence type="ECO:0000256" key="1">
    <source>
        <dbReference type="ARBA" id="ARBA00001275"/>
    </source>
</evidence>
<dbReference type="InterPro" id="IPR024370">
    <property type="entry name" value="PBP_domain"/>
</dbReference>
<feature type="repeat" description="TPR" evidence="12">
    <location>
        <begin position="512"/>
        <end position="545"/>
    </location>
</feature>
<evidence type="ECO:0000256" key="5">
    <source>
        <dbReference type="ARBA" id="ARBA00022490"/>
    </source>
</evidence>
<dbReference type="GO" id="GO:0030170">
    <property type="term" value="F:pyridoxal phosphate binding"/>
    <property type="evidence" value="ECO:0007669"/>
    <property type="project" value="InterPro"/>
</dbReference>
<keyword evidence="12" id="KW-0802">TPR repeat</keyword>
<evidence type="ECO:0000256" key="4">
    <source>
        <dbReference type="ARBA" id="ARBA00006047"/>
    </source>
</evidence>
<feature type="domain" description="PBP" evidence="15">
    <location>
        <begin position="71"/>
        <end position="282"/>
    </location>
</feature>
<dbReference type="SMART" id="SM00028">
    <property type="entry name" value="TPR"/>
    <property type="match status" value="3"/>
</dbReference>
<keyword evidence="6" id="KW-0021">Allosteric enzyme</keyword>
<evidence type="ECO:0000256" key="9">
    <source>
        <dbReference type="ARBA" id="ARBA00022898"/>
    </source>
</evidence>
<evidence type="ECO:0000256" key="8">
    <source>
        <dbReference type="ARBA" id="ARBA00022679"/>
    </source>
</evidence>
<keyword evidence="7 13" id="KW-0328">Glycosyltransferase</keyword>
<dbReference type="GO" id="GO:0005737">
    <property type="term" value="C:cytoplasm"/>
    <property type="evidence" value="ECO:0007669"/>
    <property type="project" value="UniProtKB-SubCell"/>
</dbReference>
<evidence type="ECO:0000256" key="2">
    <source>
        <dbReference type="ARBA" id="ARBA00001933"/>
    </source>
</evidence>
<dbReference type="RefSeq" id="WP_316787163.1">
    <property type="nucleotide sequence ID" value="NZ_CP053540.1"/>
</dbReference>
<keyword evidence="5" id="KW-0963">Cytoplasm</keyword>
<keyword evidence="10 13" id="KW-0119">Carbohydrate metabolism</keyword>
<proteinExistence type="inferred from homology"/>
<evidence type="ECO:0000256" key="11">
    <source>
        <dbReference type="ARBA" id="ARBA00025174"/>
    </source>
</evidence>
<evidence type="ECO:0000256" key="3">
    <source>
        <dbReference type="ARBA" id="ARBA00004496"/>
    </source>
</evidence>
<keyword evidence="8 13" id="KW-0808">Transferase</keyword>
<evidence type="ECO:0000256" key="13">
    <source>
        <dbReference type="RuleBase" id="RU000587"/>
    </source>
</evidence>
<comment type="catalytic activity">
    <reaction evidence="1 13">
        <text>[(1-&gt;4)-alpha-D-glucosyl](n) + phosphate = [(1-&gt;4)-alpha-D-glucosyl](n-1) + alpha-D-glucose 1-phosphate</text>
        <dbReference type="Rhea" id="RHEA:41732"/>
        <dbReference type="Rhea" id="RHEA-COMP:9584"/>
        <dbReference type="Rhea" id="RHEA-COMP:9586"/>
        <dbReference type="ChEBI" id="CHEBI:15444"/>
        <dbReference type="ChEBI" id="CHEBI:43474"/>
        <dbReference type="ChEBI" id="CHEBI:58601"/>
        <dbReference type="EC" id="2.4.1.1"/>
    </reaction>
</comment>
<dbReference type="SUPFAM" id="SSF53850">
    <property type="entry name" value="Periplasmic binding protein-like II"/>
    <property type="match status" value="1"/>
</dbReference>
<comment type="function">
    <text evidence="11">Phosphorylase is an important allosteric enzyme in carbohydrate metabolism. Enzymes from different sources differ in their regulatory mechanisms and in their natural substrates. However, all known phosphorylases share catalytic and structural properties.</text>
</comment>
<feature type="chain" id="PRO_5041641656" description="Alpha-1,4 glucan phosphorylase" evidence="14">
    <location>
        <begin position="32"/>
        <end position="1499"/>
    </location>
</feature>
<organism evidence="16">
    <name type="scientific">Thermoleptolyngbya oregonensis NK1-22</name>
    <dbReference type="NCBI Taxonomy" id="2547457"/>
    <lineage>
        <taxon>Bacteria</taxon>
        <taxon>Bacillati</taxon>
        <taxon>Cyanobacteriota</taxon>
        <taxon>Cyanophyceae</taxon>
        <taxon>Oculatellales</taxon>
        <taxon>Oculatellaceae</taxon>
        <taxon>Thermoleptolyngbya</taxon>
    </lineage>
</organism>
<keyword evidence="9 13" id="KW-0663">Pyridoxal phosphate</keyword>
<evidence type="ECO:0000256" key="6">
    <source>
        <dbReference type="ARBA" id="ARBA00022533"/>
    </source>
</evidence>
<gene>
    <name evidence="16" type="primary">glgP</name>
    <name evidence="16" type="ORF">HNI00_14020</name>
</gene>
<dbReference type="NCBIfam" id="TIGR02093">
    <property type="entry name" value="P_ylase"/>
    <property type="match status" value="1"/>
</dbReference>
<keyword evidence="14" id="KW-0732">Signal</keyword>
<evidence type="ECO:0000256" key="7">
    <source>
        <dbReference type="ARBA" id="ARBA00022676"/>
    </source>
</evidence>
<dbReference type="GO" id="GO:0008184">
    <property type="term" value="F:glycogen phosphorylase activity"/>
    <property type="evidence" value="ECO:0007669"/>
    <property type="project" value="InterPro"/>
</dbReference>
<feature type="signal peptide" evidence="14">
    <location>
        <begin position="1"/>
        <end position="31"/>
    </location>
</feature>
<dbReference type="PANTHER" id="PTHR11468:SF3">
    <property type="entry name" value="GLYCOGEN PHOSPHORYLASE, LIVER FORM"/>
    <property type="match status" value="1"/>
</dbReference>
<dbReference type="SUPFAM" id="SSF53756">
    <property type="entry name" value="UDP-Glycosyltransferase/glycogen phosphorylase"/>
    <property type="match status" value="1"/>
</dbReference>
<comment type="subcellular location">
    <subcellularLocation>
        <location evidence="3">Cytoplasm</location>
    </subcellularLocation>
</comment>
<comment type="similarity">
    <text evidence="4 13">Belongs to the glycogen phosphorylase family.</text>
</comment>
<dbReference type="EMBL" id="CP053540">
    <property type="protein sequence ID" value="WOB44144.1"/>
    <property type="molecule type" value="Genomic_DNA"/>
</dbReference>
<dbReference type="Gene3D" id="3.40.50.2000">
    <property type="entry name" value="Glycogen Phosphorylase B"/>
    <property type="match status" value="2"/>
</dbReference>
<dbReference type="InterPro" id="IPR011990">
    <property type="entry name" value="TPR-like_helical_dom_sf"/>
</dbReference>
<dbReference type="Gene3D" id="1.25.40.10">
    <property type="entry name" value="Tetratricopeptide repeat domain"/>
    <property type="match status" value="1"/>
</dbReference>
<feature type="repeat" description="TPR" evidence="12">
    <location>
        <begin position="478"/>
        <end position="511"/>
    </location>
</feature>
<reference evidence="16" key="1">
    <citation type="submission" date="2020-05" db="EMBL/GenBank/DDBJ databases">
        <authorList>
            <person name="Zhu T."/>
            <person name="Keshari N."/>
            <person name="Lu X."/>
        </authorList>
    </citation>
    <scope>NUCLEOTIDE SEQUENCE</scope>
    <source>
        <strain evidence="16">NK1-22</strain>
    </source>
</reference>
<dbReference type="EC" id="2.4.1.1" evidence="13"/>
<dbReference type="PROSITE" id="PS50005">
    <property type="entry name" value="TPR"/>
    <property type="match status" value="2"/>
</dbReference>
<dbReference type="PANTHER" id="PTHR11468">
    <property type="entry name" value="GLYCOGEN PHOSPHORYLASE"/>
    <property type="match status" value="1"/>
</dbReference>
<dbReference type="SUPFAM" id="SSF48452">
    <property type="entry name" value="TPR-like"/>
    <property type="match status" value="1"/>
</dbReference>
<comment type="function">
    <text evidence="13">Allosteric enzyme that catalyzes the rate-limiting step in glycogen catabolism, the phosphorolytic cleavage of glycogen to produce glucose-1-phosphate, and plays a central role in maintaining cellular and organismal glucose homeostasis.</text>
</comment>
<evidence type="ECO:0000313" key="16">
    <source>
        <dbReference type="EMBL" id="WOB44144.1"/>
    </source>
</evidence>
<dbReference type="GO" id="GO:0005980">
    <property type="term" value="P:glycogen catabolic process"/>
    <property type="evidence" value="ECO:0007669"/>
    <property type="project" value="UniProtKB-ARBA"/>
</dbReference>
<name>A0AA96Y5W2_9CYAN</name>
<dbReference type="Pfam" id="PF13181">
    <property type="entry name" value="TPR_8"/>
    <property type="match status" value="1"/>
</dbReference>
<evidence type="ECO:0000256" key="14">
    <source>
        <dbReference type="SAM" id="SignalP"/>
    </source>
</evidence>
<protein>
    <recommendedName>
        <fullName evidence="13">Alpha-1,4 glucan phosphorylase</fullName>
        <ecNumber evidence="13">2.4.1.1</ecNumber>
    </recommendedName>
</protein>
<comment type="cofactor">
    <cofactor evidence="2 13">
        <name>pyridoxal 5'-phosphate</name>
        <dbReference type="ChEBI" id="CHEBI:597326"/>
    </cofactor>
</comment>
<dbReference type="InterPro" id="IPR000811">
    <property type="entry name" value="Glyco_trans_35"/>
</dbReference>
<accession>A0AA96Y5W2</accession>
<evidence type="ECO:0000259" key="15">
    <source>
        <dbReference type="Pfam" id="PF12849"/>
    </source>
</evidence>
<dbReference type="InterPro" id="IPR011833">
    <property type="entry name" value="Glycg_phsphrylas"/>
</dbReference>
<dbReference type="KEGG" id="tog:HNI00_14020"/>
<dbReference type="FunFam" id="3.40.50.2000:FF:000003">
    <property type="entry name" value="Alpha-1,4 glucan phosphorylase"/>
    <property type="match status" value="1"/>
</dbReference>
<dbReference type="PROSITE" id="PS50293">
    <property type="entry name" value="TPR_REGION"/>
    <property type="match status" value="1"/>
</dbReference>
<dbReference type="Pfam" id="PF13432">
    <property type="entry name" value="TPR_16"/>
    <property type="match status" value="1"/>
</dbReference>
<evidence type="ECO:0000256" key="10">
    <source>
        <dbReference type="ARBA" id="ARBA00023277"/>
    </source>
</evidence>
<sequence>MMRPQRFFPTFCLALCSTAASVLLFSPAAISAEIAPRIAQTAPFQPVPLFAEVTLSPAAPDTVADVLAEDLNVRIDGSPTMLPINRALKKYYEQEVAGSEVTIDASGTEAAIEKLLEGDIDLAAIARPLTRTEKLKGLKEIPISLEKIAIIVGKNNPFDGVLTVEQFAQIFRGEITDWSEVGGEPGPIRFIDRPLDSDTRLALGKYGILQNTEVALGDNVVRLDKDDTAEVIRLLGKDGISYAIASQLTNQTKARPVKIGVLQETLPEDTIYPYTVPRGYAYRDGSTAIASFLGLAQGETGQSAIAAAKLEEAKAIATGRGVKKVAEPVVETVAQAADDAVVAERRGLPGWLWLLLPLALLALAARWLGGWLAKRGPVVKDVQQSSMVSPPAPKVETQVEPVVTETVEPVVAETVTVEPVVAPQPVMEPVVPAEPVVAPRVVDVPALFVQASKLVEGGRYAEALPYLDEVVEAKSNDALIWLNRGLALAGLGRHEPAIESFDRAIALQPDLTEAWIGKGETLVLLGREDDARAAFNKVVELRPTFVRPGYTPVPIVTPEPEVIAPAPVEPPAMTEPEIVELISTEEVIELTQQPVPEAPVADSFEALKESVEEAVAPMVESVAEPVAETVEEAIDTVTETATETVIEPVVEPIMEPVMESVAEPVMESVAEPVAETIEPAIAPPTEPVAEPAAEPIVEPVPEALVEPTDGTLKQAFLDALMHHCGKTLDTAEPWDKYMALSYVVRDRLFALRTPETDWATLGDRLVIELSAEYLPGPHLANNLFAMGLSPEAQTSLAELGITLEDLIALEEEPGLGRGGLGRLMICYLDSLATATIPAIGYGIRYEFGIFDQDFSDGWQVEVVDEWLKNGNPWEIERPEAAVNVLFGGRSEAYMDADGRYRMRWVPDEAIRAIPYDTLIPGYRSGAASLLRLWKAETDANLSKVLYPSDMEEYGREVRLRQQFFFVSASLQDAIRRHLEAGGSIHTLPERLTIQINDTDPIIAIPELMRLLMDGHGLEWDQAWDITCKTFAYTNHSLLPEALDSNHYSLPTVQKLFPRHFEILLDLNSRFLGTVRDQYPGDEGKVIRLSLVDEAGEKHFRLVNLALLSSYAVNGVSAQHTELLKQKFADFAELMPQKFSNQTNGVSPRRFLALSNPPLADLITQKLSSGWVTHLETLKDLEAYAEDAEFRAQWRQAKLMAKQSLAELIQQQWGLSVNPMSLFDLQANEIHEHKRQHLNLLHVVTLYNRIKANPGAAFTPRTVLFAGKAAPDYATAKLIIKLINAVAETVNTDGEVGDRLKVVFIKDFTIKNSQVIFPAADVAEFIATAGTEASATGNLIAALNGGLLLGTLDGSNLELADAVGAENSFLFGRTAAESLPLYEGDHNRYHLYESLPDLKQAIDQIASGAFSYGDGGLFRPLLDRLLYGDPYGVLADYAAYIAAQDRVAAAYGDVEGWTRKSILTAARAGYFSSDRAICGYSQSIWKIATSPLQSSMSLPG</sequence>
<dbReference type="InterPro" id="IPR019734">
    <property type="entry name" value="TPR_rpt"/>
</dbReference>
<dbReference type="Pfam" id="PF12849">
    <property type="entry name" value="PBP_like_2"/>
    <property type="match status" value="1"/>
</dbReference>
<evidence type="ECO:0000256" key="12">
    <source>
        <dbReference type="PROSITE-ProRule" id="PRU00339"/>
    </source>
</evidence>
<dbReference type="Gene3D" id="3.40.190.10">
    <property type="entry name" value="Periplasmic binding protein-like II"/>
    <property type="match status" value="2"/>
</dbReference>
<dbReference type="Pfam" id="PF00343">
    <property type="entry name" value="Phosphorylase"/>
    <property type="match status" value="1"/>
</dbReference>
<dbReference type="FunFam" id="3.40.50.2000:FF:000153">
    <property type="entry name" value="Alpha-1,4 glucan phosphorylase"/>
    <property type="match status" value="2"/>
</dbReference>